<evidence type="ECO:0000256" key="1">
    <source>
        <dbReference type="SAM" id="MobiDB-lite"/>
    </source>
</evidence>
<reference evidence="3 4" key="1">
    <citation type="submission" date="2015-08" db="EMBL/GenBank/DDBJ databases">
        <title>Next Generation Sequencing and Analysis of the Genome of Puccinia sorghi L Schw, the Causal Agent of Maize Common Rust.</title>
        <authorList>
            <person name="Rochi L."/>
            <person name="Burguener G."/>
            <person name="Darino M."/>
            <person name="Turjanski A."/>
            <person name="Kreff E."/>
            <person name="Dieguez M.J."/>
            <person name="Sacco F."/>
        </authorList>
    </citation>
    <scope>NUCLEOTIDE SEQUENCE [LARGE SCALE GENOMIC DNA]</scope>
    <source>
        <strain evidence="3 4">RO10H11247</strain>
    </source>
</reference>
<name>A0A0L6VAD9_9BASI</name>
<organism evidence="3 4">
    <name type="scientific">Puccinia sorghi</name>
    <dbReference type="NCBI Taxonomy" id="27349"/>
    <lineage>
        <taxon>Eukaryota</taxon>
        <taxon>Fungi</taxon>
        <taxon>Dikarya</taxon>
        <taxon>Basidiomycota</taxon>
        <taxon>Pucciniomycotina</taxon>
        <taxon>Pucciniomycetes</taxon>
        <taxon>Pucciniales</taxon>
        <taxon>Pucciniaceae</taxon>
        <taxon>Puccinia</taxon>
    </lineage>
</organism>
<comment type="caution">
    <text evidence="3">The sequence shown here is derived from an EMBL/GenBank/DDBJ whole genome shotgun (WGS) entry which is preliminary data.</text>
</comment>
<keyword evidence="2" id="KW-0472">Membrane</keyword>
<dbReference type="VEuPathDB" id="FungiDB:VP01_2246g3"/>
<protein>
    <submittedName>
        <fullName evidence="3">Uncharacterized protein</fullName>
    </submittedName>
</protein>
<dbReference type="EMBL" id="LAVV01007110">
    <property type="protein sequence ID" value="KNZ57085.1"/>
    <property type="molecule type" value="Genomic_DNA"/>
</dbReference>
<keyword evidence="4" id="KW-1185">Reference proteome</keyword>
<keyword evidence="2" id="KW-0812">Transmembrane</keyword>
<keyword evidence="2" id="KW-1133">Transmembrane helix</keyword>
<gene>
    <name evidence="3" type="ORF">VP01_2246g3</name>
</gene>
<feature type="transmembrane region" description="Helical" evidence="2">
    <location>
        <begin position="304"/>
        <end position="329"/>
    </location>
</feature>
<evidence type="ECO:0000256" key="2">
    <source>
        <dbReference type="SAM" id="Phobius"/>
    </source>
</evidence>
<evidence type="ECO:0000313" key="4">
    <source>
        <dbReference type="Proteomes" id="UP000037035"/>
    </source>
</evidence>
<dbReference type="AlphaFoldDB" id="A0A0L6VAD9"/>
<accession>A0A0L6VAD9</accession>
<sequence>MHTGQVDMARKSPRVRRSGTIPTGMGVISGRNKRWGLKVTSQGAVQDPIPGKITSCFRVLGPAILLATPLQKAGAGAGTAAGSISAGGFSNSLVNHKPHHPCTKPPTTCRGSGAFSLCFCLNCGGTVIAPQSCPAEDTPHTGLNRMSHMFSPPAPQQMVIELEVERFGPCHDQTLRQTCSNVQDVHLLKGWINKHPNIYLLKLVLKLNTHVTSSNTLHSLTQGPNSISEGLLHSNIYFYSPGLCLLKALHTQGNTNLVRNQQPYLFHSILLDHLKSSQSASLTAQASTCFLLTLLFIKINSGIIIFASLFLFNLTSLLSILAISLYIVLVGGCGGCGDGEKTSRFPSLEGFSAMELDGGSPPNPLAADLWWVCWTLKIVCDLLNLTKISLVVGLLEMLLAVYCAKPQEMLRNQYASPKNDFNILAGFPQNQQCVVPARGFKHIFCVGQFLVGFVLGVLRGTFWSRGVAEPHKWELQVQFLKSGIFIH</sequence>
<feature type="region of interest" description="Disordered" evidence="1">
    <location>
        <begin position="1"/>
        <end position="27"/>
    </location>
</feature>
<evidence type="ECO:0000313" key="3">
    <source>
        <dbReference type="EMBL" id="KNZ57085.1"/>
    </source>
</evidence>
<dbReference type="Proteomes" id="UP000037035">
    <property type="component" value="Unassembled WGS sequence"/>
</dbReference>
<proteinExistence type="predicted"/>